<dbReference type="Pfam" id="PF02785">
    <property type="entry name" value="Biotin_carb_C"/>
    <property type="match status" value="1"/>
</dbReference>
<evidence type="ECO:0000313" key="12">
    <source>
        <dbReference type="Proteomes" id="UP000325004"/>
    </source>
</evidence>
<dbReference type="PANTHER" id="PTHR48095">
    <property type="entry name" value="PYRUVATE CARBOXYLASE SUBUNIT A"/>
    <property type="match status" value="1"/>
</dbReference>
<dbReference type="FunFam" id="3.30.1490.20:FF:000003">
    <property type="entry name" value="acetyl-CoA carboxylase isoform X1"/>
    <property type="match status" value="1"/>
</dbReference>
<dbReference type="PROSITE" id="PS50975">
    <property type="entry name" value="ATP_GRASP"/>
    <property type="match status" value="1"/>
</dbReference>
<dbReference type="EC" id="6.3.4.14" evidence="2"/>
<comment type="function">
    <text evidence="1">This protein is a component of the acetyl coenzyme A carboxylase complex; first, biotin carboxylase catalyzes the carboxylation of the carrier protein and then the transcarboxylase transfers the carboxyl group to form malonyl-CoA.</text>
</comment>
<proteinExistence type="predicted"/>
<comment type="catalytic activity">
    <reaction evidence="7">
        <text>N(6)-biotinyl-L-lysyl-[protein] + hydrogencarbonate + ATP = N(6)-carboxybiotinyl-L-lysyl-[protein] + ADP + phosphate + H(+)</text>
        <dbReference type="Rhea" id="RHEA:13501"/>
        <dbReference type="Rhea" id="RHEA-COMP:10505"/>
        <dbReference type="Rhea" id="RHEA-COMP:10506"/>
        <dbReference type="ChEBI" id="CHEBI:15378"/>
        <dbReference type="ChEBI" id="CHEBI:17544"/>
        <dbReference type="ChEBI" id="CHEBI:30616"/>
        <dbReference type="ChEBI" id="CHEBI:43474"/>
        <dbReference type="ChEBI" id="CHEBI:83144"/>
        <dbReference type="ChEBI" id="CHEBI:83145"/>
        <dbReference type="ChEBI" id="CHEBI:456216"/>
        <dbReference type="EC" id="6.3.4.14"/>
    </reaction>
</comment>
<dbReference type="PROSITE" id="PS00867">
    <property type="entry name" value="CPSASE_2"/>
    <property type="match status" value="1"/>
</dbReference>
<dbReference type="Proteomes" id="UP000325004">
    <property type="component" value="Chromosome"/>
</dbReference>
<gene>
    <name evidence="11" type="ORF">FZC34_00885</name>
</gene>
<dbReference type="InterPro" id="IPR011764">
    <property type="entry name" value="Biotin_carboxylation_dom"/>
</dbReference>
<keyword evidence="5 8" id="KW-0067">ATP-binding</keyword>
<dbReference type="PANTHER" id="PTHR48095:SF2">
    <property type="entry name" value="BIOTIN CARBOXYLASE, CHLOROPLASTIC"/>
    <property type="match status" value="1"/>
</dbReference>
<keyword evidence="3" id="KW-0436">Ligase</keyword>
<evidence type="ECO:0000256" key="1">
    <source>
        <dbReference type="ARBA" id="ARBA00003761"/>
    </source>
</evidence>
<reference evidence="11 12" key="1">
    <citation type="submission" date="2019-08" db="EMBL/GenBank/DDBJ databases">
        <title>Highly reduced genomes of protist endosymbionts show evolutionary convergence.</title>
        <authorList>
            <person name="George E."/>
            <person name="Husnik F."/>
            <person name="Tashyreva D."/>
            <person name="Prokopchuk G."/>
            <person name="Horak A."/>
            <person name="Kwong W.K."/>
            <person name="Lukes J."/>
            <person name="Keeling P.J."/>
        </authorList>
    </citation>
    <scope>NUCLEOTIDE SEQUENCE [LARGE SCALE GENOMIC DNA]</scope>
    <source>
        <strain evidence="11">1604LC</strain>
    </source>
</reference>
<dbReference type="EMBL" id="CP043316">
    <property type="protein sequence ID" value="QEK38473.1"/>
    <property type="molecule type" value="Genomic_DNA"/>
</dbReference>
<dbReference type="NCBIfam" id="NF006367">
    <property type="entry name" value="PRK08591.1"/>
    <property type="match status" value="1"/>
</dbReference>
<evidence type="ECO:0000259" key="9">
    <source>
        <dbReference type="PROSITE" id="PS50975"/>
    </source>
</evidence>
<keyword evidence="6" id="KW-0092">Biotin</keyword>
<sequence length="444" mass="49627">MIKKVLIANRGEIALRIIRACKSLDIKSVAIYSTADKDSMHVKMADESICVGPASANDSYKNIKSIIAAVELSNADAIHPGYGFLSENADFAHIVEEHGIKLIGPSSKHINQLGDKIQSKLIMQKYGIQTIPGSGSLANADEGLEYAKKINFPVVIKASNGGGGKGIRIVHKESDFMNEFTAVEQEASAVFGDGDIYVEKYFERPRHVEFQVLSDGKNAVHLFERECSLQRRRQKVLEEAPSNVLTDEQRSEWGNKIAKMIAAIGYEGVGTLEFLYQDDQLYFMEMNTRLQVEHTVTEEITGIDLVQQQIKVASGIPLAFKQDDIKIKGHAIQCRVTAEDPETFMPHPGVVESHIPPLGPYVRVDTMLYSGYKIQPYYDSLISKLIVKGGDREMCLRNLRHALKEYVIVGPKTTLPLFSRLVENEDVQNANFTINWLENWLAKK</sequence>
<dbReference type="FunFam" id="3.40.50.20:FF:000010">
    <property type="entry name" value="Propionyl-CoA carboxylase subunit alpha"/>
    <property type="match status" value="1"/>
</dbReference>
<dbReference type="SUPFAM" id="SSF52440">
    <property type="entry name" value="PreATP-grasp domain"/>
    <property type="match status" value="1"/>
</dbReference>
<evidence type="ECO:0000256" key="2">
    <source>
        <dbReference type="ARBA" id="ARBA00013263"/>
    </source>
</evidence>
<evidence type="ECO:0000256" key="5">
    <source>
        <dbReference type="ARBA" id="ARBA00022840"/>
    </source>
</evidence>
<dbReference type="InterPro" id="IPR005479">
    <property type="entry name" value="CPAse_ATP-bd"/>
</dbReference>
<keyword evidence="4 8" id="KW-0547">Nucleotide-binding</keyword>
<dbReference type="OrthoDB" id="9763189at2"/>
<dbReference type="RefSeq" id="WP_148971589.1">
    <property type="nucleotide sequence ID" value="NZ_CP043316.1"/>
</dbReference>
<dbReference type="KEGG" id="cpri:FZC34_00885"/>
<dbReference type="SMART" id="SM00878">
    <property type="entry name" value="Biotin_carb_C"/>
    <property type="match status" value="1"/>
</dbReference>
<dbReference type="PROSITE" id="PS00866">
    <property type="entry name" value="CPSASE_1"/>
    <property type="match status" value="1"/>
</dbReference>
<dbReference type="GO" id="GO:0004075">
    <property type="term" value="F:biotin carboxylase activity"/>
    <property type="evidence" value="ECO:0007669"/>
    <property type="project" value="UniProtKB-EC"/>
</dbReference>
<dbReference type="InterPro" id="IPR011054">
    <property type="entry name" value="Rudment_hybrid_motif"/>
</dbReference>
<evidence type="ECO:0000256" key="8">
    <source>
        <dbReference type="PROSITE-ProRule" id="PRU00409"/>
    </source>
</evidence>
<protein>
    <recommendedName>
        <fullName evidence="2">biotin carboxylase</fullName>
        <ecNumber evidence="2">6.3.4.14</ecNumber>
    </recommendedName>
</protein>
<dbReference type="InterPro" id="IPR011761">
    <property type="entry name" value="ATP-grasp"/>
</dbReference>
<dbReference type="InterPro" id="IPR005482">
    <property type="entry name" value="Biotin_COase_C"/>
</dbReference>
<dbReference type="Pfam" id="PF00289">
    <property type="entry name" value="Biotin_carb_N"/>
    <property type="match status" value="1"/>
</dbReference>
<evidence type="ECO:0000259" key="10">
    <source>
        <dbReference type="PROSITE" id="PS50979"/>
    </source>
</evidence>
<dbReference type="InterPro" id="IPR005481">
    <property type="entry name" value="BC-like_N"/>
</dbReference>
<accession>A0A5C0UFR0</accession>
<name>A0A5C0UFR0_9PROT</name>
<dbReference type="SMART" id="SM01209">
    <property type="entry name" value="GARS_A"/>
    <property type="match status" value="1"/>
</dbReference>
<dbReference type="InterPro" id="IPR016185">
    <property type="entry name" value="PreATP-grasp_dom_sf"/>
</dbReference>
<evidence type="ECO:0000256" key="4">
    <source>
        <dbReference type="ARBA" id="ARBA00022741"/>
    </source>
</evidence>
<dbReference type="SUPFAM" id="SSF51246">
    <property type="entry name" value="Rudiment single hybrid motif"/>
    <property type="match status" value="1"/>
</dbReference>
<evidence type="ECO:0000256" key="6">
    <source>
        <dbReference type="ARBA" id="ARBA00023267"/>
    </source>
</evidence>
<dbReference type="Pfam" id="PF02786">
    <property type="entry name" value="CPSase_L_D2"/>
    <property type="match status" value="1"/>
</dbReference>
<organism evidence="11 12">
    <name type="scientific">Candidatus Cytomitobacter primus</name>
    <dbReference type="NCBI Taxonomy" id="2066024"/>
    <lineage>
        <taxon>Bacteria</taxon>
        <taxon>Pseudomonadati</taxon>
        <taxon>Pseudomonadota</taxon>
        <taxon>Alphaproteobacteria</taxon>
        <taxon>Holosporales</taxon>
        <taxon>Holosporaceae</taxon>
        <taxon>Candidatus Cytomitobacter</taxon>
    </lineage>
</organism>
<dbReference type="Gene3D" id="3.30.470.20">
    <property type="entry name" value="ATP-grasp fold, B domain"/>
    <property type="match status" value="1"/>
</dbReference>
<dbReference type="GO" id="GO:0005524">
    <property type="term" value="F:ATP binding"/>
    <property type="evidence" value="ECO:0007669"/>
    <property type="project" value="UniProtKB-UniRule"/>
</dbReference>
<keyword evidence="12" id="KW-1185">Reference proteome</keyword>
<evidence type="ECO:0000256" key="7">
    <source>
        <dbReference type="ARBA" id="ARBA00048600"/>
    </source>
</evidence>
<dbReference type="GO" id="GO:0046872">
    <property type="term" value="F:metal ion binding"/>
    <property type="evidence" value="ECO:0007669"/>
    <property type="project" value="InterPro"/>
</dbReference>
<evidence type="ECO:0000313" key="11">
    <source>
        <dbReference type="EMBL" id="QEK38473.1"/>
    </source>
</evidence>
<feature type="domain" description="ATP-grasp" evidence="9">
    <location>
        <begin position="120"/>
        <end position="314"/>
    </location>
</feature>
<dbReference type="InterPro" id="IPR051602">
    <property type="entry name" value="ACC_Biotin_Carboxylase"/>
</dbReference>
<feature type="domain" description="Biotin carboxylation" evidence="10">
    <location>
        <begin position="1"/>
        <end position="442"/>
    </location>
</feature>
<evidence type="ECO:0000256" key="3">
    <source>
        <dbReference type="ARBA" id="ARBA00022598"/>
    </source>
</evidence>
<dbReference type="AlphaFoldDB" id="A0A5C0UFR0"/>
<dbReference type="PROSITE" id="PS50979">
    <property type="entry name" value="BC"/>
    <property type="match status" value="1"/>
</dbReference>
<dbReference type="SUPFAM" id="SSF56059">
    <property type="entry name" value="Glutathione synthetase ATP-binding domain-like"/>
    <property type="match status" value="1"/>
</dbReference>